<reference evidence="2 3" key="1">
    <citation type="submission" date="2014-07" db="EMBL/GenBank/DDBJ databases">
        <title>Draft genome sequence of Thalassospira tepidiphila 1-1B.</title>
        <authorList>
            <person name="Lai Q."/>
            <person name="Shao Z."/>
        </authorList>
    </citation>
    <scope>NUCLEOTIDE SEQUENCE [LARGE SCALE GENOMIC DNA]</scope>
    <source>
        <strain evidence="2 3">MCCC 1A03514</strain>
    </source>
</reference>
<dbReference type="RefSeq" id="WP_064779940.1">
    <property type="nucleotide sequence ID" value="NZ_JPVZ01000001.1"/>
</dbReference>
<sequence>MSDKPSGIQPSGRERHFKPDELIVSKTDLKGHITYANEVFLRLSDYSEGEVLGKPHALIRHPDMPRSVFKLMWDRISSGHEIFAYVVNMARNGDHYWVYAHVTPSFDANHKVVGYHSNRRVPDPKVLSETIIPLYAELRKIEESLPNRKDGMKAASEALSQKLSDMGMSYDEFIQSL</sequence>
<organism evidence="2 3">
    <name type="scientific">Thalassospira tepidiphila MCCC 1A03514</name>
    <dbReference type="NCBI Taxonomy" id="1177930"/>
    <lineage>
        <taxon>Bacteria</taxon>
        <taxon>Pseudomonadati</taxon>
        <taxon>Pseudomonadota</taxon>
        <taxon>Alphaproteobacteria</taxon>
        <taxon>Rhodospirillales</taxon>
        <taxon>Thalassospiraceae</taxon>
        <taxon>Thalassospira</taxon>
    </lineage>
</organism>
<dbReference type="InterPro" id="IPR013655">
    <property type="entry name" value="PAS_fold_3"/>
</dbReference>
<dbReference type="PROSITE" id="PS50112">
    <property type="entry name" value="PAS"/>
    <property type="match status" value="1"/>
</dbReference>
<dbReference type="Pfam" id="PF08447">
    <property type="entry name" value="PAS_3"/>
    <property type="match status" value="1"/>
</dbReference>
<dbReference type="EMBL" id="JPVZ01000001">
    <property type="protein sequence ID" value="OAZ12213.1"/>
    <property type="molecule type" value="Genomic_DNA"/>
</dbReference>
<dbReference type="Proteomes" id="UP000094009">
    <property type="component" value="Unassembled WGS sequence"/>
</dbReference>
<evidence type="ECO:0000259" key="1">
    <source>
        <dbReference type="PROSITE" id="PS50112"/>
    </source>
</evidence>
<dbReference type="Gene3D" id="3.30.450.20">
    <property type="entry name" value="PAS domain"/>
    <property type="match status" value="1"/>
</dbReference>
<dbReference type="AlphaFoldDB" id="A0A853L7A4"/>
<feature type="domain" description="PAS" evidence="1">
    <location>
        <begin position="28"/>
        <end position="79"/>
    </location>
</feature>
<protein>
    <submittedName>
        <fullName evidence="2">Chemotaxis protein</fullName>
    </submittedName>
</protein>
<accession>A0A853L7A4</accession>
<evidence type="ECO:0000313" key="3">
    <source>
        <dbReference type="Proteomes" id="UP000094009"/>
    </source>
</evidence>
<dbReference type="NCBIfam" id="TIGR00229">
    <property type="entry name" value="sensory_box"/>
    <property type="match status" value="1"/>
</dbReference>
<proteinExistence type="predicted"/>
<dbReference type="SUPFAM" id="SSF55785">
    <property type="entry name" value="PYP-like sensor domain (PAS domain)"/>
    <property type="match status" value="1"/>
</dbReference>
<name>A0A853L7A4_9PROT</name>
<dbReference type="InterPro" id="IPR000014">
    <property type="entry name" value="PAS"/>
</dbReference>
<comment type="caution">
    <text evidence="2">The sequence shown here is derived from an EMBL/GenBank/DDBJ whole genome shotgun (WGS) entry which is preliminary data.</text>
</comment>
<gene>
    <name evidence="2" type="ORF">TH4_03900</name>
</gene>
<dbReference type="CDD" id="cd00130">
    <property type="entry name" value="PAS"/>
    <property type="match status" value="1"/>
</dbReference>
<evidence type="ECO:0000313" key="2">
    <source>
        <dbReference type="EMBL" id="OAZ12213.1"/>
    </source>
</evidence>
<dbReference type="InterPro" id="IPR035965">
    <property type="entry name" value="PAS-like_dom_sf"/>
</dbReference>